<reference evidence="4 5" key="1">
    <citation type="submission" date="2021-01" db="EMBL/GenBank/DDBJ databases">
        <title>Tumebacillus sp. strain ITR2 16S ribosomal RNA gene Genome sequencing and assembly.</title>
        <authorList>
            <person name="Kang M."/>
        </authorList>
    </citation>
    <scope>NUCLEOTIDE SEQUENCE [LARGE SCALE GENOMIC DNA]</scope>
    <source>
        <strain evidence="4 5">ITR2</strain>
    </source>
</reference>
<dbReference type="Pfam" id="PF00149">
    <property type="entry name" value="Metallophos"/>
    <property type="match status" value="1"/>
</dbReference>
<proteinExistence type="predicted"/>
<dbReference type="Gene3D" id="3.60.21.10">
    <property type="match status" value="1"/>
</dbReference>
<organism evidence="4 5">
    <name type="scientific">Tumebacillus amylolyticus</name>
    <dbReference type="NCBI Taxonomy" id="2801339"/>
    <lineage>
        <taxon>Bacteria</taxon>
        <taxon>Bacillati</taxon>
        <taxon>Bacillota</taxon>
        <taxon>Bacilli</taxon>
        <taxon>Bacillales</taxon>
        <taxon>Alicyclobacillaceae</taxon>
        <taxon>Tumebacillus</taxon>
    </lineage>
</organism>
<evidence type="ECO:0000256" key="2">
    <source>
        <dbReference type="ARBA" id="ARBA00022801"/>
    </source>
</evidence>
<evidence type="ECO:0000256" key="1">
    <source>
        <dbReference type="ARBA" id="ARBA00022723"/>
    </source>
</evidence>
<gene>
    <name evidence="4" type="ORF">JJB07_13005</name>
</gene>
<evidence type="ECO:0000313" key="4">
    <source>
        <dbReference type="EMBL" id="MBL0387558.1"/>
    </source>
</evidence>
<dbReference type="PANTHER" id="PTHR31302:SF31">
    <property type="entry name" value="PHOSPHODIESTERASE YAEI"/>
    <property type="match status" value="1"/>
</dbReference>
<dbReference type="RefSeq" id="WP_201635687.1">
    <property type="nucleotide sequence ID" value="NZ_JAEQNB010000004.1"/>
</dbReference>
<evidence type="ECO:0000259" key="3">
    <source>
        <dbReference type="Pfam" id="PF00149"/>
    </source>
</evidence>
<dbReference type="InterPro" id="IPR004843">
    <property type="entry name" value="Calcineurin-like_PHP"/>
</dbReference>
<evidence type="ECO:0000313" key="5">
    <source>
        <dbReference type="Proteomes" id="UP000602284"/>
    </source>
</evidence>
<accession>A0ABS1JBB0</accession>
<dbReference type="EMBL" id="JAEQNB010000004">
    <property type="protein sequence ID" value="MBL0387558.1"/>
    <property type="molecule type" value="Genomic_DNA"/>
</dbReference>
<dbReference type="SUPFAM" id="SSF56300">
    <property type="entry name" value="Metallo-dependent phosphatases"/>
    <property type="match status" value="1"/>
</dbReference>
<dbReference type="InterPro" id="IPR051158">
    <property type="entry name" value="Metallophosphoesterase_sf"/>
</dbReference>
<keyword evidence="1" id="KW-0479">Metal-binding</keyword>
<feature type="domain" description="Calcineurin-like phosphoesterase" evidence="3">
    <location>
        <begin position="46"/>
        <end position="208"/>
    </location>
</feature>
<dbReference type="InterPro" id="IPR029052">
    <property type="entry name" value="Metallo-depent_PP-like"/>
</dbReference>
<dbReference type="PANTHER" id="PTHR31302">
    <property type="entry name" value="TRANSMEMBRANE PROTEIN WITH METALLOPHOSPHOESTERASE DOMAIN-RELATED"/>
    <property type="match status" value="1"/>
</dbReference>
<keyword evidence="2" id="KW-0378">Hydrolase</keyword>
<protein>
    <submittedName>
        <fullName evidence="4">Metallophosphoesterase</fullName>
    </submittedName>
</protein>
<sequence length="272" mass="30077">MTVFWLGVVLAALVVALLVDVVFETRFPKIVEVTIATPKLQRGQELRILQVTDIHNLPLTEDFFEKMAGTRPDLIAMTGDLIDGAHRSFDLGFAQMERLKAMNPHVFFVTGNNDWESKRFEALMAGLRERGVIVLDNASTTLETPIGEIQIAGVDDACTWHQSVPQAMEGIVPDERFFLFLSHDPMVIRRGGEGVFTADLILSGHTHGGQVRFPLLGALYAPTQGLFPKYDRGLFPLESGTQLYICSGLGTSRIPVRFLNRAQVTILKIVGA</sequence>
<name>A0ABS1JBB0_9BACL</name>
<keyword evidence="5" id="KW-1185">Reference proteome</keyword>
<dbReference type="Proteomes" id="UP000602284">
    <property type="component" value="Unassembled WGS sequence"/>
</dbReference>
<comment type="caution">
    <text evidence="4">The sequence shown here is derived from an EMBL/GenBank/DDBJ whole genome shotgun (WGS) entry which is preliminary data.</text>
</comment>